<dbReference type="AlphaFoldDB" id="A0A516SDR1"/>
<dbReference type="InterPro" id="IPR036761">
    <property type="entry name" value="TTHA0802/YceI-like_sf"/>
</dbReference>
<evidence type="ECO:0000259" key="2">
    <source>
        <dbReference type="SMART" id="SM00867"/>
    </source>
</evidence>
<dbReference type="Gene3D" id="2.40.128.110">
    <property type="entry name" value="Lipid/polyisoprenoid-binding, YceI-like"/>
    <property type="match status" value="1"/>
</dbReference>
<dbReference type="Proteomes" id="UP000317550">
    <property type="component" value="Chromosome"/>
</dbReference>
<evidence type="ECO:0000313" key="3">
    <source>
        <dbReference type="EMBL" id="QDQ26286.1"/>
    </source>
</evidence>
<sequence length="189" mass="20520">MQSKLIALLVAAGLSATSFAATEKFVLDATHTYPSFEVDHLGFSMARGFFKDTTGTLELDRSAKSGKLAAVIKTASLETGLAKRDEHLRSKDFFNTAEFPTATVKADSFKFDGEKPVEATGNLTMLGVTKPVTLKITPLRCDVRMGTDFVCGADVVTTIKRSDWGMKTYLPFIGDDVKIAVQVEAVKQK</sequence>
<dbReference type="RefSeq" id="WP_144277685.1">
    <property type="nucleotide sequence ID" value="NZ_CP041730.1"/>
</dbReference>
<dbReference type="SMART" id="SM00867">
    <property type="entry name" value="YceI"/>
    <property type="match status" value="1"/>
</dbReference>
<proteinExistence type="predicted"/>
<dbReference type="PANTHER" id="PTHR34406:SF2">
    <property type="entry name" value="PERIPLASMIC PROTEIN"/>
    <property type="match status" value="1"/>
</dbReference>
<dbReference type="Pfam" id="PF04264">
    <property type="entry name" value="YceI"/>
    <property type="match status" value="1"/>
</dbReference>
<feature type="signal peptide" evidence="1">
    <location>
        <begin position="1"/>
        <end position="20"/>
    </location>
</feature>
<keyword evidence="4" id="KW-1185">Reference proteome</keyword>
<feature type="chain" id="PRO_5022024369" evidence="1">
    <location>
        <begin position="21"/>
        <end position="189"/>
    </location>
</feature>
<feature type="domain" description="Lipid/polyisoprenoid-binding YceI-like" evidence="2">
    <location>
        <begin position="24"/>
        <end position="186"/>
    </location>
</feature>
<keyword evidence="1" id="KW-0732">Signal</keyword>
<dbReference type="EMBL" id="CP041730">
    <property type="protein sequence ID" value="QDQ26286.1"/>
    <property type="molecule type" value="Genomic_DNA"/>
</dbReference>
<dbReference type="KEGG" id="cari:FNU76_07885"/>
<name>A0A516SDR1_9NEIS</name>
<reference evidence="4" key="1">
    <citation type="submission" date="2019-07" db="EMBL/GenBank/DDBJ databases">
        <title>Chitinimonas sp. nov., isolated from Ny-Alesund, arctica soil.</title>
        <authorList>
            <person name="Xu Q."/>
            <person name="Peng F."/>
        </authorList>
    </citation>
    <scope>NUCLEOTIDE SEQUENCE [LARGE SCALE GENOMIC DNA]</scope>
    <source>
        <strain evidence="4">R3-44</strain>
    </source>
</reference>
<dbReference type="OrthoDB" id="9811006at2"/>
<organism evidence="3 4">
    <name type="scientific">Chitinimonas arctica</name>
    <dbReference type="NCBI Taxonomy" id="2594795"/>
    <lineage>
        <taxon>Bacteria</taxon>
        <taxon>Pseudomonadati</taxon>
        <taxon>Pseudomonadota</taxon>
        <taxon>Betaproteobacteria</taxon>
        <taxon>Neisseriales</taxon>
        <taxon>Chitinibacteraceae</taxon>
        <taxon>Chitinimonas</taxon>
    </lineage>
</organism>
<dbReference type="SUPFAM" id="SSF101874">
    <property type="entry name" value="YceI-like"/>
    <property type="match status" value="1"/>
</dbReference>
<gene>
    <name evidence="3" type="ORF">FNU76_07885</name>
</gene>
<accession>A0A516SDR1</accession>
<protein>
    <submittedName>
        <fullName evidence="3">Polyisoprenoid-binding protein</fullName>
    </submittedName>
</protein>
<evidence type="ECO:0000256" key="1">
    <source>
        <dbReference type="SAM" id="SignalP"/>
    </source>
</evidence>
<dbReference type="InterPro" id="IPR007372">
    <property type="entry name" value="Lipid/polyisoprenoid-bd_YceI"/>
</dbReference>
<evidence type="ECO:0000313" key="4">
    <source>
        <dbReference type="Proteomes" id="UP000317550"/>
    </source>
</evidence>
<dbReference type="PANTHER" id="PTHR34406">
    <property type="entry name" value="PROTEIN YCEI"/>
    <property type="match status" value="1"/>
</dbReference>